<protein>
    <submittedName>
        <fullName evidence="7">Cell division protein FtsW (Lipid II flippase)</fullName>
    </submittedName>
</protein>
<evidence type="ECO:0000256" key="4">
    <source>
        <dbReference type="ARBA" id="ARBA00022989"/>
    </source>
</evidence>
<comment type="subcellular location">
    <subcellularLocation>
        <location evidence="1">Membrane</location>
        <topology evidence="1">Multi-pass membrane protein</topology>
    </subcellularLocation>
</comment>
<dbReference type="NCBIfam" id="NF038403">
    <property type="entry name" value="perm_prefix_1"/>
    <property type="match status" value="1"/>
</dbReference>
<comment type="caution">
    <text evidence="7">The sequence shown here is derived from an EMBL/GenBank/DDBJ whole genome shotgun (WGS) entry which is preliminary data.</text>
</comment>
<gene>
    <name evidence="7" type="ORF">J2T15_005791</name>
</gene>
<dbReference type="InterPro" id="IPR047928">
    <property type="entry name" value="Perm_prefix_1"/>
</dbReference>
<organism evidence="7 8">
    <name type="scientific">Paenibacillus harenae</name>
    <dbReference type="NCBI Taxonomy" id="306543"/>
    <lineage>
        <taxon>Bacteria</taxon>
        <taxon>Bacillati</taxon>
        <taxon>Bacillota</taxon>
        <taxon>Bacilli</taxon>
        <taxon>Bacillales</taxon>
        <taxon>Paenibacillaceae</taxon>
        <taxon>Paenibacillus</taxon>
    </lineage>
</organism>
<feature type="transmembrane region" description="Helical" evidence="6">
    <location>
        <begin position="121"/>
        <end position="138"/>
    </location>
</feature>
<evidence type="ECO:0000313" key="8">
    <source>
        <dbReference type="Proteomes" id="UP001229346"/>
    </source>
</evidence>
<evidence type="ECO:0000256" key="6">
    <source>
        <dbReference type="SAM" id="Phobius"/>
    </source>
</evidence>
<keyword evidence="7" id="KW-0131">Cell cycle</keyword>
<evidence type="ECO:0000256" key="1">
    <source>
        <dbReference type="ARBA" id="ARBA00004141"/>
    </source>
</evidence>
<evidence type="ECO:0000313" key="7">
    <source>
        <dbReference type="EMBL" id="MDQ0116315.1"/>
    </source>
</evidence>
<dbReference type="PANTHER" id="PTHR30474">
    <property type="entry name" value="CELL CYCLE PROTEIN"/>
    <property type="match status" value="1"/>
</dbReference>
<proteinExistence type="predicted"/>
<name>A0ABT9U9K2_PAEHA</name>
<feature type="transmembrane region" description="Helical" evidence="6">
    <location>
        <begin position="411"/>
        <end position="432"/>
    </location>
</feature>
<evidence type="ECO:0000256" key="2">
    <source>
        <dbReference type="ARBA" id="ARBA00022692"/>
    </source>
</evidence>
<feature type="transmembrane region" description="Helical" evidence="6">
    <location>
        <begin position="262"/>
        <end position="279"/>
    </location>
</feature>
<reference evidence="7 8" key="1">
    <citation type="submission" date="2023-07" db="EMBL/GenBank/DDBJ databases">
        <title>Sorghum-associated microbial communities from plants grown in Nebraska, USA.</title>
        <authorList>
            <person name="Schachtman D."/>
        </authorList>
    </citation>
    <scope>NUCLEOTIDE SEQUENCE [LARGE SCALE GENOMIC DNA]</scope>
    <source>
        <strain evidence="7 8">CC482</strain>
    </source>
</reference>
<evidence type="ECO:0000256" key="3">
    <source>
        <dbReference type="ARBA" id="ARBA00022960"/>
    </source>
</evidence>
<keyword evidence="2 6" id="KW-0812">Transmembrane</keyword>
<feature type="transmembrane region" description="Helical" evidence="6">
    <location>
        <begin position="180"/>
        <end position="202"/>
    </location>
</feature>
<dbReference type="RefSeq" id="WP_307208369.1">
    <property type="nucleotide sequence ID" value="NZ_JAUSSU010000018.1"/>
</dbReference>
<dbReference type="PANTHER" id="PTHR30474:SF1">
    <property type="entry name" value="PEPTIDOGLYCAN GLYCOSYLTRANSFERASE MRDB"/>
    <property type="match status" value="1"/>
</dbReference>
<dbReference type="InterPro" id="IPR001182">
    <property type="entry name" value="FtsW/RodA"/>
</dbReference>
<keyword evidence="7" id="KW-0132">Cell division</keyword>
<accession>A0ABT9U9K2</accession>
<feature type="transmembrane region" description="Helical" evidence="6">
    <location>
        <begin position="85"/>
        <end position="109"/>
    </location>
</feature>
<keyword evidence="3" id="KW-0133">Cell shape</keyword>
<feature type="transmembrane region" description="Helical" evidence="6">
    <location>
        <begin position="378"/>
        <end position="405"/>
    </location>
</feature>
<dbReference type="GO" id="GO:0051301">
    <property type="term" value="P:cell division"/>
    <property type="evidence" value="ECO:0007669"/>
    <property type="project" value="UniProtKB-KW"/>
</dbReference>
<dbReference type="Proteomes" id="UP001229346">
    <property type="component" value="Unassembled WGS sequence"/>
</dbReference>
<feature type="transmembrane region" description="Helical" evidence="6">
    <location>
        <begin position="214"/>
        <end position="233"/>
    </location>
</feature>
<feature type="transmembrane region" description="Helical" evidence="6">
    <location>
        <begin position="340"/>
        <end position="366"/>
    </location>
</feature>
<keyword evidence="5 6" id="KW-0472">Membrane</keyword>
<feature type="transmembrane region" description="Helical" evidence="6">
    <location>
        <begin position="150"/>
        <end position="168"/>
    </location>
</feature>
<keyword evidence="4 6" id="KW-1133">Transmembrane helix</keyword>
<dbReference type="Pfam" id="PF01098">
    <property type="entry name" value="FTSW_RODA_SPOVE"/>
    <property type="match status" value="1"/>
</dbReference>
<evidence type="ECO:0000256" key="5">
    <source>
        <dbReference type="ARBA" id="ARBA00023136"/>
    </source>
</evidence>
<dbReference type="EMBL" id="JAUSSU010000018">
    <property type="protein sequence ID" value="MDQ0116315.1"/>
    <property type="molecule type" value="Genomic_DNA"/>
</dbReference>
<feature type="transmembrane region" description="Helical" evidence="6">
    <location>
        <begin position="239"/>
        <end position="255"/>
    </location>
</feature>
<sequence length="450" mass="50812">MKHDIEQHPLVRQYLESVCGKVKAKEVHEDIKLEMLGHLEERIEDKLIAGDISEEEAIADAIDQMGDPEQIGKQLHAAHKPRMEWTLLGICMLLIGIGLVAMLTVLATGEVRFGDHFLEKKLFFVALGLGAMVCLYFIDYRKIQRYSWHLYGFTLILLAAASSAGKMLNGTKEWIEIGPLNVNVVAASPYLFMVAFAGILSMRRATEAGRAKKNLWLLLRDIIVFFLLPTFFYLSISSLVNYSIYCFGTLLLLLFVGKKYKLAIVGFSALLVIALWIVQRSDKYQYVWWRLKGFIYPNADSSYQTVRSIEAIQNGSMWGQGFGAVNERLPFYYGEMLYSYLIYSLGWMFGFVIGVLAFLFIGRVVGMALKLKDRFAKGIIVGIVSVMGVKFLWNLLMCFGLLPILSIEFPLISWGSLTFIELAAVGLMLGAYRRKDILGKSANYLSSQKI</sequence>
<keyword evidence="8" id="KW-1185">Reference proteome</keyword>